<protein>
    <submittedName>
        <fullName evidence="3">DNTP triphosphohydrolase</fullName>
    </submittedName>
</protein>
<evidence type="ECO:0000313" key="4">
    <source>
        <dbReference type="Proteomes" id="UP000501891"/>
    </source>
</evidence>
<dbReference type="Pfam" id="PF13286">
    <property type="entry name" value="HD_assoc"/>
    <property type="match status" value="1"/>
</dbReference>
<dbReference type="InterPro" id="IPR006261">
    <property type="entry name" value="dGTPase"/>
</dbReference>
<dbReference type="NCBIfam" id="TIGR01353">
    <property type="entry name" value="dGTP_triPase"/>
    <property type="match status" value="1"/>
</dbReference>
<feature type="domain" description="HD/PDEase" evidence="2">
    <location>
        <begin position="58"/>
        <end position="261"/>
    </location>
</feature>
<dbReference type="KEGG" id="acru:HHL28_06785"/>
<reference evidence="3" key="1">
    <citation type="submission" date="2020-04" db="EMBL/GenBank/DDBJ databases">
        <title>A desert anoxygenic phototrophic bacterium fixes CO2 using RubisCO under aerobic conditions.</title>
        <authorList>
            <person name="Tang K."/>
        </authorList>
    </citation>
    <scope>NUCLEOTIDE SEQUENCE [LARGE SCALE GENOMIC DNA]</scope>
    <source>
        <strain evidence="3">MIMtkB3</strain>
    </source>
</reference>
<dbReference type="SMART" id="SM00471">
    <property type="entry name" value="HDc"/>
    <property type="match status" value="1"/>
</dbReference>
<sequence>MMRWKSLLSRQRLAKPGRDPELPYRSAFEIDIDRITFSTSFRRLSDKQQVHGIGGSDYVRSRLTHSMEASRVGRSLGAWAGQEIINRYGAEEVGATPFDIGDIVAAAALSHDVGTPCFAHTGEDIVSDWFRTSDLGRDILDGLPDQQCHELTRFEGNAQGFRVLTRLQGWRPTGGLQLTAATLGAYSKYPWSAPAAPGEQRPHKRKYGFLGSEAELFRWVAGELGLVPLGRDAWCRHPLAYLVEAADDACYSIVDIEDAVKMRMLSFDEAEDLLRPVIDELDQGEYRSIDDEDRKLIYLRARAIDKLVHDAAAMFLERLPAIMEGKACPALLDMIERVDALKEIEEVSYTRIYRGQQRCETDIVAARTITTLLDAYGEAFLAREAAGPYGELPRRFSSLLETVPQVRAVPYDRAGWVRALLDYIAGMTDRFAIRQAQLIAG</sequence>
<dbReference type="Gene3D" id="1.10.3550.10">
    <property type="entry name" value="eoxyguanosinetriphosphate triphosphohydrolase domain-like"/>
    <property type="match status" value="1"/>
</dbReference>
<dbReference type="Proteomes" id="UP000501891">
    <property type="component" value="Chromosome"/>
</dbReference>
<dbReference type="InterPro" id="IPR027432">
    <property type="entry name" value="dGTP_triphosphohydrolase_C"/>
</dbReference>
<keyword evidence="4" id="KW-1185">Reference proteome</keyword>
<dbReference type="Gene3D" id="1.10.3210.10">
    <property type="entry name" value="Hypothetical protein af1432"/>
    <property type="match status" value="1"/>
</dbReference>
<dbReference type="Gene3D" id="1.10.3410.10">
    <property type="entry name" value="putative deoxyguanosinetriphosphate triphosphohydrolase like domain"/>
    <property type="match status" value="1"/>
</dbReference>
<dbReference type="InterPro" id="IPR023293">
    <property type="entry name" value="dGTP_triP_hydro_central_sf"/>
</dbReference>
<proteinExistence type="predicted"/>
<dbReference type="GO" id="GO:0016793">
    <property type="term" value="F:triphosphoric monoester hydrolase activity"/>
    <property type="evidence" value="ECO:0007669"/>
    <property type="project" value="InterPro"/>
</dbReference>
<accession>A0A858R623</accession>
<dbReference type="EMBL" id="CP051775">
    <property type="protein sequence ID" value="QJE72835.1"/>
    <property type="molecule type" value="Genomic_DNA"/>
</dbReference>
<evidence type="ECO:0000259" key="2">
    <source>
        <dbReference type="SMART" id="SM00471"/>
    </source>
</evidence>
<gene>
    <name evidence="3" type="primary">dgt</name>
    <name evidence="3" type="ORF">HHL28_06785</name>
</gene>
<keyword evidence="1" id="KW-0378">Hydrolase</keyword>
<dbReference type="AlphaFoldDB" id="A0A858R623"/>
<dbReference type="SUPFAM" id="SSF109604">
    <property type="entry name" value="HD-domain/PDEase-like"/>
    <property type="match status" value="1"/>
</dbReference>
<dbReference type="InterPro" id="IPR003607">
    <property type="entry name" value="HD/PDEase_dom"/>
</dbReference>
<name>A0A858R623_9PROT</name>
<evidence type="ECO:0000313" key="3">
    <source>
        <dbReference type="EMBL" id="QJE72835.1"/>
    </source>
</evidence>
<organism evidence="3 4">
    <name type="scientific">Aerophototrophica crusticola</name>
    <dbReference type="NCBI Taxonomy" id="1709002"/>
    <lineage>
        <taxon>Bacteria</taxon>
        <taxon>Pseudomonadati</taxon>
        <taxon>Pseudomonadota</taxon>
        <taxon>Alphaproteobacteria</taxon>
        <taxon>Rhodospirillales</taxon>
        <taxon>Rhodospirillaceae</taxon>
        <taxon>Aerophototrophica</taxon>
    </lineage>
</organism>
<dbReference type="InterPro" id="IPR026875">
    <property type="entry name" value="PHydrolase_assoc_dom"/>
</dbReference>
<evidence type="ECO:0000256" key="1">
    <source>
        <dbReference type="ARBA" id="ARBA00022801"/>
    </source>
</evidence>